<accession>A0A840LCY9</accession>
<dbReference type="AlphaFoldDB" id="A0A840LCY9"/>
<proteinExistence type="predicted"/>
<protein>
    <recommendedName>
        <fullName evidence="4">TniB protein</fullName>
    </recommendedName>
</protein>
<evidence type="ECO:0000313" key="3">
    <source>
        <dbReference type="Proteomes" id="UP000562027"/>
    </source>
</evidence>
<feature type="compositionally biased region" description="Polar residues" evidence="1">
    <location>
        <begin position="411"/>
        <end position="424"/>
    </location>
</feature>
<evidence type="ECO:0008006" key="4">
    <source>
        <dbReference type="Google" id="ProtNLM"/>
    </source>
</evidence>
<feature type="region of interest" description="Disordered" evidence="1">
    <location>
        <begin position="402"/>
        <end position="469"/>
    </location>
</feature>
<dbReference type="InterPro" id="IPR027417">
    <property type="entry name" value="P-loop_NTPase"/>
</dbReference>
<dbReference type="EMBL" id="JACHLP010000003">
    <property type="protein sequence ID" value="MBB4843187.1"/>
    <property type="molecule type" value="Genomic_DNA"/>
</dbReference>
<evidence type="ECO:0000256" key="1">
    <source>
        <dbReference type="SAM" id="MobiDB-lite"/>
    </source>
</evidence>
<sequence length="469" mass="52734">MPKQSNSAWMQYLLPDISDEALVERMRIPLPILPSIEQLDLEDATRTLRKHLDSVYEPTDQDVQVVRRVLGEARSHVRSYYEDERAFVGTINSVDYLDSLPEPSTTIITSEAGVGKTSLSGAIQRVLGPTASQTATPDCGPLPIIGGVFFKAHTAKTSIDMLNLIHGQLGGGFDFKRADVRTKQTLRRKLYREGCFFLVMDEIQSITQGKGSGAHAVQMLHMMRELKVPSFAIGNYNFGHRLMAQHDQDMQRFTHRPVIMFPEHSEHKDFIAYLKALRNSCGELLSFDPETEARAIHWMSNGVKRIIVSLIELTYSIERESKRGRDVKIGVEEMRSAYMSTQFSAFRTRVELVRSHLEEGKKIREDLRCPFDLTDKQAQQQLRLAADARKARLNLANLMDSITPDDRAGQQADQSPSDSTSLVQSDAVRRPRSVAAQGRESPKRGAVPKPKASKPSLTQEDVNRDWGDG</sequence>
<evidence type="ECO:0000313" key="2">
    <source>
        <dbReference type="EMBL" id="MBB4843187.1"/>
    </source>
</evidence>
<keyword evidence="3" id="KW-1185">Reference proteome</keyword>
<dbReference type="SUPFAM" id="SSF52540">
    <property type="entry name" value="P-loop containing nucleoside triphosphate hydrolases"/>
    <property type="match status" value="1"/>
</dbReference>
<organism evidence="2 3">
    <name type="scientific">Roseateles oligotrophus</name>
    <dbReference type="NCBI Taxonomy" id="1769250"/>
    <lineage>
        <taxon>Bacteria</taxon>
        <taxon>Pseudomonadati</taxon>
        <taxon>Pseudomonadota</taxon>
        <taxon>Betaproteobacteria</taxon>
        <taxon>Burkholderiales</taxon>
        <taxon>Sphaerotilaceae</taxon>
        <taxon>Roseateles</taxon>
    </lineage>
</organism>
<comment type="caution">
    <text evidence="2">The sequence shown here is derived from an EMBL/GenBank/DDBJ whole genome shotgun (WGS) entry which is preliminary data.</text>
</comment>
<dbReference type="Proteomes" id="UP000562027">
    <property type="component" value="Unassembled WGS sequence"/>
</dbReference>
<reference evidence="2 3" key="1">
    <citation type="submission" date="2020-08" db="EMBL/GenBank/DDBJ databases">
        <title>Functional genomics of gut bacteria from endangered species of beetles.</title>
        <authorList>
            <person name="Carlos-Shanley C."/>
        </authorList>
    </citation>
    <scope>NUCLEOTIDE SEQUENCE [LARGE SCALE GENOMIC DNA]</scope>
    <source>
        <strain evidence="2 3">S00239</strain>
    </source>
</reference>
<gene>
    <name evidence="2" type="ORF">HNP55_001706</name>
</gene>
<dbReference type="RefSeq" id="WP_184298229.1">
    <property type="nucleotide sequence ID" value="NZ_JACHLP010000003.1"/>
</dbReference>
<name>A0A840LCY9_9BURK</name>